<proteinExistence type="predicted"/>
<gene>
    <name evidence="1" type="ORF">DXH78_16300</name>
</gene>
<dbReference type="RefSeq" id="WP_115518278.1">
    <property type="nucleotide sequence ID" value="NZ_QRGO01000002.1"/>
</dbReference>
<comment type="caution">
    <text evidence="1">The sequence shown here is derived from an EMBL/GenBank/DDBJ whole genome shotgun (WGS) entry which is preliminary data.</text>
</comment>
<keyword evidence="2" id="KW-1185">Reference proteome</keyword>
<reference evidence="2" key="1">
    <citation type="submission" date="2018-08" db="EMBL/GenBank/DDBJ databases">
        <authorList>
            <person name="Kim S.-J."/>
            <person name="Jung G.-Y."/>
        </authorList>
    </citation>
    <scope>NUCLEOTIDE SEQUENCE [LARGE SCALE GENOMIC DNA]</scope>
    <source>
        <strain evidence="2">GY_H</strain>
    </source>
</reference>
<organism evidence="1 2">
    <name type="scientific">Undibacter mobilis</name>
    <dbReference type="NCBI Taxonomy" id="2292256"/>
    <lineage>
        <taxon>Bacteria</taxon>
        <taxon>Pseudomonadati</taxon>
        <taxon>Pseudomonadota</taxon>
        <taxon>Alphaproteobacteria</taxon>
        <taxon>Hyphomicrobiales</taxon>
        <taxon>Nitrobacteraceae</taxon>
        <taxon>Undibacter</taxon>
    </lineage>
</organism>
<protein>
    <submittedName>
        <fullName evidence="1">Uncharacterized protein</fullName>
    </submittedName>
</protein>
<dbReference type="AlphaFoldDB" id="A0A371B3S8"/>
<accession>A0A371B3S8</accession>
<name>A0A371B3S8_9BRAD</name>
<sequence>MDTLHTVLRSIKRETKAQTSHRRDHLDVFREFLDHLDRASKRRAASAMRVKAPKARRGRK</sequence>
<dbReference type="EMBL" id="QRGO01000002">
    <property type="protein sequence ID" value="RDV02157.1"/>
    <property type="molecule type" value="Genomic_DNA"/>
</dbReference>
<dbReference type="Proteomes" id="UP000263993">
    <property type="component" value="Unassembled WGS sequence"/>
</dbReference>
<evidence type="ECO:0000313" key="2">
    <source>
        <dbReference type="Proteomes" id="UP000263993"/>
    </source>
</evidence>
<evidence type="ECO:0000313" key="1">
    <source>
        <dbReference type="EMBL" id="RDV02157.1"/>
    </source>
</evidence>
<dbReference type="OrthoDB" id="8454785at2"/>